<gene>
    <name evidence="1" type="ORF">B0I32_14132</name>
</gene>
<sequence>MYRIATSVVRGAAFDVSTRIDAEWTFRSAHAGDGQASALDVVFVRFLPRLDADDSAKAGHVQLVPLQLQDQRGAALRPKRLSAEVSHDEGRTWRQVPVVAAHAAVLAHPKNASTVSLRVSAATPSRRR</sequence>
<evidence type="ECO:0000313" key="2">
    <source>
        <dbReference type="Proteomes" id="UP000238312"/>
    </source>
</evidence>
<keyword evidence="2" id="KW-1185">Reference proteome</keyword>
<dbReference type="AlphaFoldDB" id="A0A2T0LVX4"/>
<organism evidence="1 2">
    <name type="scientific">Nonomuraea fuscirosea</name>
    <dbReference type="NCBI Taxonomy" id="1291556"/>
    <lineage>
        <taxon>Bacteria</taxon>
        <taxon>Bacillati</taxon>
        <taxon>Actinomycetota</taxon>
        <taxon>Actinomycetes</taxon>
        <taxon>Streptosporangiales</taxon>
        <taxon>Streptosporangiaceae</taxon>
        <taxon>Nonomuraea</taxon>
    </lineage>
</organism>
<reference evidence="1 2" key="1">
    <citation type="submission" date="2018-03" db="EMBL/GenBank/DDBJ databases">
        <title>Genomic Encyclopedia of Type Strains, Phase III (KMG-III): the genomes of soil and plant-associated and newly described type strains.</title>
        <authorList>
            <person name="Whitman W."/>
        </authorList>
    </citation>
    <scope>NUCLEOTIDE SEQUENCE [LARGE SCALE GENOMIC DNA]</scope>
    <source>
        <strain evidence="1 2">CGMCC 4.7104</strain>
    </source>
</reference>
<accession>A0A2T0LVX4</accession>
<name>A0A2T0LVX4_9ACTN</name>
<protein>
    <submittedName>
        <fullName evidence="1">Uncharacterized protein</fullName>
    </submittedName>
</protein>
<proteinExistence type="predicted"/>
<evidence type="ECO:0000313" key="1">
    <source>
        <dbReference type="EMBL" id="PRX48076.1"/>
    </source>
</evidence>
<dbReference type="Proteomes" id="UP000238312">
    <property type="component" value="Unassembled WGS sequence"/>
</dbReference>
<dbReference type="EMBL" id="PVNG01000041">
    <property type="protein sequence ID" value="PRX48076.1"/>
    <property type="molecule type" value="Genomic_DNA"/>
</dbReference>
<comment type="caution">
    <text evidence="1">The sequence shown here is derived from an EMBL/GenBank/DDBJ whole genome shotgun (WGS) entry which is preliminary data.</text>
</comment>